<dbReference type="Gene3D" id="3.40.50.720">
    <property type="entry name" value="NAD(P)-binding Rossmann-like Domain"/>
    <property type="match status" value="1"/>
</dbReference>
<dbReference type="InterPro" id="IPR036291">
    <property type="entry name" value="NAD(P)-bd_dom_sf"/>
</dbReference>
<dbReference type="PANTHER" id="PTHR44196">
    <property type="entry name" value="DEHYDROGENASE/REDUCTASE SDR FAMILY MEMBER 7B"/>
    <property type="match status" value="1"/>
</dbReference>
<dbReference type="Pfam" id="PF00106">
    <property type="entry name" value="adh_short"/>
    <property type="match status" value="1"/>
</dbReference>
<dbReference type="CDD" id="cd05233">
    <property type="entry name" value="SDR_c"/>
    <property type="match status" value="1"/>
</dbReference>
<dbReference type="EMBL" id="CADCVS010000077">
    <property type="protein sequence ID" value="CAA9475890.1"/>
    <property type="molecule type" value="Genomic_DNA"/>
</dbReference>
<dbReference type="GO" id="GO:0016491">
    <property type="term" value="F:oxidoreductase activity"/>
    <property type="evidence" value="ECO:0007669"/>
    <property type="project" value="UniProtKB-KW"/>
</dbReference>
<keyword evidence="2" id="KW-0560">Oxidoreductase</keyword>
<reference evidence="3" key="1">
    <citation type="submission" date="2020-02" db="EMBL/GenBank/DDBJ databases">
        <authorList>
            <person name="Meier V. D."/>
        </authorList>
    </citation>
    <scope>NUCLEOTIDE SEQUENCE</scope>
    <source>
        <strain evidence="3">AVDCRST_MAG30</strain>
    </source>
</reference>
<dbReference type="AlphaFoldDB" id="A0A6J4RKV7"/>
<organism evidence="3">
    <name type="scientific">uncultured Solirubrobacteraceae bacterium</name>
    <dbReference type="NCBI Taxonomy" id="1162706"/>
    <lineage>
        <taxon>Bacteria</taxon>
        <taxon>Bacillati</taxon>
        <taxon>Actinomycetota</taxon>
        <taxon>Thermoleophilia</taxon>
        <taxon>Solirubrobacterales</taxon>
        <taxon>Solirubrobacteraceae</taxon>
        <taxon>environmental samples</taxon>
    </lineage>
</organism>
<dbReference type="GO" id="GO:0016020">
    <property type="term" value="C:membrane"/>
    <property type="evidence" value="ECO:0007669"/>
    <property type="project" value="TreeGrafter"/>
</dbReference>
<evidence type="ECO:0008006" key="4">
    <source>
        <dbReference type="Google" id="ProtNLM"/>
    </source>
</evidence>
<dbReference type="PANTHER" id="PTHR44196:SF1">
    <property type="entry name" value="DEHYDROGENASE_REDUCTASE SDR FAMILY MEMBER 7B"/>
    <property type="match status" value="1"/>
</dbReference>
<comment type="similarity">
    <text evidence="1">Belongs to the short-chain dehydrogenases/reductases (SDR) family.</text>
</comment>
<accession>A0A6J4RKV7</accession>
<gene>
    <name evidence="3" type="ORF">AVDCRST_MAG30-459</name>
</gene>
<proteinExistence type="inferred from homology"/>
<evidence type="ECO:0000256" key="1">
    <source>
        <dbReference type="ARBA" id="ARBA00006484"/>
    </source>
</evidence>
<dbReference type="SUPFAM" id="SSF51735">
    <property type="entry name" value="NAD(P)-binding Rossmann-fold domains"/>
    <property type="match status" value="1"/>
</dbReference>
<name>A0A6J4RKV7_9ACTN</name>
<protein>
    <recommendedName>
        <fullName evidence="4">Short-chain dehydrogenase/reductase SDR</fullName>
    </recommendedName>
</protein>
<dbReference type="PRINTS" id="PR00081">
    <property type="entry name" value="GDHRDH"/>
</dbReference>
<evidence type="ECO:0000256" key="2">
    <source>
        <dbReference type="ARBA" id="ARBA00023002"/>
    </source>
</evidence>
<dbReference type="PROSITE" id="PS00061">
    <property type="entry name" value="ADH_SHORT"/>
    <property type="match status" value="1"/>
</dbReference>
<sequence length="270" mass="28349">MEATTTRPLALVTGASSGIGLELAKQFATNGFDLVIAAEDSELDQARLQLAALGRTVEAVRVDLATDAGVDELWDRVTAAGRPLDAIALNAGIGEGGRFATETALEEELELIDLNVRGTVRLAKHAAGAMVGRGQGRMLFTSSIGSAMPGTYHAVYNASKSFVQSFALALREELKGSGVSVTSLMPGPTATEFFERAKLTDAPIGSPKVQDDAADVARQGFEAMMAGKEQIVAGSLMTKIQGRTSRFVPDVVKAKMHGLMAKPGGRPDKM</sequence>
<dbReference type="InterPro" id="IPR020904">
    <property type="entry name" value="Sc_DH/Rdtase_CS"/>
</dbReference>
<evidence type="ECO:0000313" key="3">
    <source>
        <dbReference type="EMBL" id="CAA9475890.1"/>
    </source>
</evidence>
<dbReference type="InterPro" id="IPR002347">
    <property type="entry name" value="SDR_fam"/>
</dbReference>